<dbReference type="SUPFAM" id="SSF52540">
    <property type="entry name" value="P-loop containing nucleoside triphosphate hydrolases"/>
    <property type="match status" value="1"/>
</dbReference>
<dbReference type="RefSeq" id="WP_006101015.1">
    <property type="nucleotide sequence ID" value="NZ_DS989848.1"/>
</dbReference>
<evidence type="ECO:0000259" key="4">
    <source>
        <dbReference type="PROSITE" id="PS50893"/>
    </source>
</evidence>
<dbReference type="Proteomes" id="UP000003835">
    <property type="component" value="Unassembled WGS sequence"/>
</dbReference>
<dbReference type="STRING" id="118168.MC7420_6532"/>
<dbReference type="InterPro" id="IPR017871">
    <property type="entry name" value="ABC_transporter-like_CS"/>
</dbReference>
<dbReference type="Gene3D" id="3.40.50.300">
    <property type="entry name" value="P-loop containing nucleotide triphosphate hydrolases"/>
    <property type="match status" value="1"/>
</dbReference>
<gene>
    <name evidence="5" type="ORF">MC7420_6532</name>
</gene>
<evidence type="ECO:0000313" key="6">
    <source>
        <dbReference type="Proteomes" id="UP000003835"/>
    </source>
</evidence>
<keyword evidence="3 5" id="KW-0067">ATP-binding</keyword>
<evidence type="ECO:0000256" key="2">
    <source>
        <dbReference type="ARBA" id="ARBA00022741"/>
    </source>
</evidence>
<evidence type="ECO:0000256" key="3">
    <source>
        <dbReference type="ARBA" id="ARBA00022840"/>
    </source>
</evidence>
<dbReference type="PANTHER" id="PTHR43423">
    <property type="entry name" value="ABC TRANSPORTER I FAMILY MEMBER 17"/>
    <property type="match status" value="1"/>
</dbReference>
<dbReference type="AlphaFoldDB" id="B4VQW0"/>
<dbReference type="InterPro" id="IPR027417">
    <property type="entry name" value="P-loop_NTPase"/>
</dbReference>
<reference evidence="5 6" key="1">
    <citation type="submission" date="2008-07" db="EMBL/GenBank/DDBJ databases">
        <authorList>
            <person name="Tandeau de Marsac N."/>
            <person name="Ferriera S."/>
            <person name="Johnson J."/>
            <person name="Kravitz S."/>
            <person name="Beeson K."/>
            <person name="Sutton G."/>
            <person name="Rogers Y.-H."/>
            <person name="Friedman R."/>
            <person name="Frazier M."/>
            <person name="Venter J.C."/>
        </authorList>
    </citation>
    <scope>NUCLEOTIDE SEQUENCE [LARGE SCALE GENOMIC DNA]</scope>
    <source>
        <strain evidence="5 6">PCC 7420</strain>
    </source>
</reference>
<organism evidence="5 6">
    <name type="scientific">Coleofasciculus chthonoplastes PCC 7420</name>
    <dbReference type="NCBI Taxonomy" id="118168"/>
    <lineage>
        <taxon>Bacteria</taxon>
        <taxon>Bacillati</taxon>
        <taxon>Cyanobacteriota</taxon>
        <taxon>Cyanophyceae</taxon>
        <taxon>Coleofasciculales</taxon>
        <taxon>Coleofasciculaceae</taxon>
        <taxon>Coleofasciculus</taxon>
    </lineage>
</organism>
<proteinExistence type="predicted"/>
<dbReference type="PANTHER" id="PTHR43423:SF1">
    <property type="entry name" value="ABC TRANSPORTER I FAMILY MEMBER 17"/>
    <property type="match status" value="1"/>
</dbReference>
<feature type="domain" description="ABC transporter" evidence="4">
    <location>
        <begin position="18"/>
        <end position="256"/>
    </location>
</feature>
<dbReference type="InterPro" id="IPR003593">
    <property type="entry name" value="AAA+_ATPase"/>
</dbReference>
<dbReference type="EMBL" id="DS989848">
    <property type="protein sequence ID" value="EDX75877.1"/>
    <property type="molecule type" value="Genomic_DNA"/>
</dbReference>
<keyword evidence="1" id="KW-0813">Transport</keyword>
<keyword evidence="2" id="KW-0547">Nucleotide-binding</keyword>
<name>B4VQW0_9CYAN</name>
<evidence type="ECO:0000313" key="5">
    <source>
        <dbReference type="EMBL" id="EDX75877.1"/>
    </source>
</evidence>
<dbReference type="Pfam" id="PF00005">
    <property type="entry name" value="ABC_tran"/>
    <property type="match status" value="1"/>
</dbReference>
<accession>B4VQW0</accession>
<dbReference type="OrthoDB" id="422644at2"/>
<dbReference type="PROSITE" id="PS00211">
    <property type="entry name" value="ABC_TRANSPORTER_1"/>
    <property type="match status" value="1"/>
</dbReference>
<protein>
    <submittedName>
        <fullName evidence="5">ABC transporter, ATP-binding protein</fullName>
    </submittedName>
</protein>
<dbReference type="eggNOG" id="COG1124">
    <property type="taxonomic scope" value="Bacteria"/>
</dbReference>
<dbReference type="GO" id="GO:0016887">
    <property type="term" value="F:ATP hydrolysis activity"/>
    <property type="evidence" value="ECO:0007669"/>
    <property type="project" value="InterPro"/>
</dbReference>
<dbReference type="PROSITE" id="PS50893">
    <property type="entry name" value="ABC_TRANSPORTER_2"/>
    <property type="match status" value="1"/>
</dbReference>
<dbReference type="InterPro" id="IPR003439">
    <property type="entry name" value="ABC_transporter-like_ATP-bd"/>
</dbReference>
<dbReference type="SMART" id="SM00382">
    <property type="entry name" value="AAA"/>
    <property type="match status" value="1"/>
</dbReference>
<keyword evidence="6" id="KW-1185">Reference proteome</keyword>
<sequence length="268" mass="29737">MNSPTVSDDSLSPALAQLQLKQVSWVTSAKGAIPGTTILSDISFDVARGDRITLIGPAGAGKSSLLRLLNRLNDPTSGTIYLENQDIQTIPVLQLRRQIMLVCQEPKLLGMTVREALAYPLVLQQLEKSAIAQRIQTYRKRLHIPEDWLERTELQLSVGQRQLVAIARALICQPKIILLDEPTSALDVGTASHFLGVLADMANQDQITVLMVNHQLDMAQLFCNRILYLQTGQLMQDTSATNLDWNLLRESLVQAEAQAAQEWGVEEF</sequence>
<evidence type="ECO:0000256" key="1">
    <source>
        <dbReference type="ARBA" id="ARBA00022448"/>
    </source>
</evidence>
<dbReference type="HOGENOM" id="CLU_000604_1_22_3"/>
<dbReference type="GO" id="GO:0005524">
    <property type="term" value="F:ATP binding"/>
    <property type="evidence" value="ECO:0007669"/>
    <property type="project" value="UniProtKB-KW"/>
</dbReference>